<name>A0ACC2SPX8_9FUNG</name>
<proteinExistence type="predicted"/>
<protein>
    <submittedName>
        <fullName evidence="1">Uncharacterized protein</fullName>
    </submittedName>
</protein>
<reference evidence="1" key="1">
    <citation type="submission" date="2022-04" db="EMBL/GenBank/DDBJ databases">
        <title>Genome of the entomopathogenic fungus Entomophthora muscae.</title>
        <authorList>
            <person name="Elya C."/>
            <person name="Lovett B.R."/>
            <person name="Lee E."/>
            <person name="Macias A.M."/>
            <person name="Hajek A.E."/>
            <person name="De Bivort B.L."/>
            <person name="Kasson M.T."/>
            <person name="De Fine Licht H.H."/>
            <person name="Stajich J.E."/>
        </authorList>
    </citation>
    <scope>NUCLEOTIDE SEQUENCE</scope>
    <source>
        <strain evidence="1">Berkeley</strain>
    </source>
</reference>
<dbReference type="Proteomes" id="UP001165960">
    <property type="component" value="Unassembled WGS sequence"/>
</dbReference>
<gene>
    <name evidence="1" type="ORF">DSO57_1030368</name>
</gene>
<evidence type="ECO:0000313" key="2">
    <source>
        <dbReference type="Proteomes" id="UP001165960"/>
    </source>
</evidence>
<sequence>MVGYTWFVAAETYPGIKQDPTDLSGGFVGSSLGWIIYPNTAPSPSSLIQLRFQDTSGICRGGEDGMKRWVGWPSPTVTRLIVSTGIVYRTEQDISRLGFKHVPI</sequence>
<accession>A0ACC2SPX8</accession>
<comment type="caution">
    <text evidence="1">The sequence shown here is derived from an EMBL/GenBank/DDBJ whole genome shotgun (WGS) entry which is preliminary data.</text>
</comment>
<keyword evidence="2" id="KW-1185">Reference proteome</keyword>
<dbReference type="EMBL" id="QTSX02004468">
    <property type="protein sequence ID" value="KAJ9064459.1"/>
    <property type="molecule type" value="Genomic_DNA"/>
</dbReference>
<organism evidence="1 2">
    <name type="scientific">Entomophthora muscae</name>
    <dbReference type="NCBI Taxonomy" id="34485"/>
    <lineage>
        <taxon>Eukaryota</taxon>
        <taxon>Fungi</taxon>
        <taxon>Fungi incertae sedis</taxon>
        <taxon>Zoopagomycota</taxon>
        <taxon>Entomophthoromycotina</taxon>
        <taxon>Entomophthoromycetes</taxon>
        <taxon>Entomophthorales</taxon>
        <taxon>Entomophthoraceae</taxon>
        <taxon>Entomophthora</taxon>
    </lineage>
</organism>
<evidence type="ECO:0000313" key="1">
    <source>
        <dbReference type="EMBL" id="KAJ9064459.1"/>
    </source>
</evidence>